<reference evidence="1 2" key="1">
    <citation type="submission" date="2021-03" db="EMBL/GenBank/DDBJ databases">
        <authorList>
            <person name="King G.J."/>
            <person name="Bancroft I."/>
            <person name="Baten A."/>
            <person name="Bloomfield J."/>
            <person name="Borpatragohain P."/>
            <person name="He Z."/>
            <person name="Irish N."/>
            <person name="Irwin J."/>
            <person name="Liu K."/>
            <person name="Mauleon R.P."/>
            <person name="Moore J."/>
            <person name="Morris R."/>
            <person name="Ostergaard L."/>
            <person name="Wang B."/>
            <person name="Wells R."/>
        </authorList>
    </citation>
    <scope>NUCLEOTIDE SEQUENCE [LARGE SCALE GENOMIC DNA]</scope>
    <source>
        <strain evidence="1">R-o-18</strain>
        <tissue evidence="1">Leaf</tissue>
    </source>
</reference>
<proteinExistence type="predicted"/>
<dbReference type="EMBL" id="JADBGQ010000003">
    <property type="protein sequence ID" value="KAG5406595.1"/>
    <property type="molecule type" value="Genomic_DNA"/>
</dbReference>
<name>A0ABQ7N6S2_BRACM</name>
<accession>A0ABQ7N6S2</accession>
<evidence type="ECO:0000313" key="1">
    <source>
        <dbReference type="EMBL" id="KAG5406595.1"/>
    </source>
</evidence>
<evidence type="ECO:0000313" key="2">
    <source>
        <dbReference type="Proteomes" id="UP000823674"/>
    </source>
</evidence>
<protein>
    <submittedName>
        <fullName evidence="1">Uncharacterized protein</fullName>
    </submittedName>
</protein>
<organism evidence="1 2">
    <name type="scientific">Brassica rapa subsp. trilocularis</name>
    <dbReference type="NCBI Taxonomy" id="1813537"/>
    <lineage>
        <taxon>Eukaryota</taxon>
        <taxon>Viridiplantae</taxon>
        <taxon>Streptophyta</taxon>
        <taxon>Embryophyta</taxon>
        <taxon>Tracheophyta</taxon>
        <taxon>Spermatophyta</taxon>
        <taxon>Magnoliopsida</taxon>
        <taxon>eudicotyledons</taxon>
        <taxon>Gunneridae</taxon>
        <taxon>Pentapetalae</taxon>
        <taxon>rosids</taxon>
        <taxon>malvids</taxon>
        <taxon>Brassicales</taxon>
        <taxon>Brassicaceae</taxon>
        <taxon>Brassiceae</taxon>
        <taxon>Brassica</taxon>
    </lineage>
</organism>
<comment type="caution">
    <text evidence="1">The sequence shown here is derived from an EMBL/GenBank/DDBJ whole genome shotgun (WGS) entry which is preliminary data.</text>
</comment>
<dbReference type="InterPro" id="IPR008507">
    <property type="entry name" value="DUF789"/>
</dbReference>
<dbReference type="PANTHER" id="PTHR31343">
    <property type="entry name" value="T15D22.8"/>
    <property type="match status" value="1"/>
</dbReference>
<keyword evidence="2" id="KW-1185">Reference proteome</keyword>
<gene>
    <name evidence="1" type="primary">A03p053030.1_BraROA</name>
    <name evidence="1" type="ORF">IGI04_012714</name>
</gene>
<dbReference type="PANTHER" id="PTHR31343:SF8">
    <property type="entry name" value="OS07G0246600 PROTEIN"/>
    <property type="match status" value="1"/>
</dbReference>
<sequence length="186" mass="21217">MSTNGCRVSLEEKPYFGSSSDESEDSPGDLVFEYLDAAMPFGREPLTDKAKMSLFHMCMRRRAYLERVLIRSGMLRSKRRGFVKIDLTVFGISGLISAILKIIIRQNENGQSSSKSVAPSKKLTLPTFGLVSYKFKMSVWSQESDVEENQRVVALLREAEEWLRRLKVMLPDFRHFVTHSGGSAWR</sequence>
<dbReference type="Proteomes" id="UP000823674">
    <property type="component" value="Chromosome A03"/>
</dbReference>
<dbReference type="Pfam" id="PF05623">
    <property type="entry name" value="DUF789"/>
    <property type="match status" value="1"/>
</dbReference>